<evidence type="ECO:0000256" key="1">
    <source>
        <dbReference type="SAM" id="Phobius"/>
    </source>
</evidence>
<organism evidence="2 3">
    <name type="scientific">Woeseia oceani</name>
    <dbReference type="NCBI Taxonomy" id="1548547"/>
    <lineage>
        <taxon>Bacteria</taxon>
        <taxon>Pseudomonadati</taxon>
        <taxon>Pseudomonadota</taxon>
        <taxon>Gammaproteobacteria</taxon>
        <taxon>Woeseiales</taxon>
        <taxon>Woeseiaceae</taxon>
        <taxon>Woeseia</taxon>
    </lineage>
</organism>
<keyword evidence="3" id="KW-1185">Reference proteome</keyword>
<sequence>MNSRSPGIPSWRGLLLLSICLTAVVVAAFVAPIAQDSSYHSFTDQRGWTGIANIANVLSNTPFLLAGIAGLCALRTAPLTAVSRRCLVVFFCGIGLTAVGSAGYHWRPDNASLLWDRLPMTLAFVGLTALVISEYLSSKLASRLLWPMLCAGMLSVAYWLWTETRGSGDLRWYLLVQFLPLLIIPLILWLYRGRSDWTPTLIGMLILYVLAKSCELLDSEIYAYGNIISGHSVKHLIAAGASWLPVQFLHRKTSAIKH</sequence>
<feature type="transmembrane region" description="Helical" evidence="1">
    <location>
        <begin position="12"/>
        <end position="34"/>
    </location>
</feature>
<accession>A0A193LD40</accession>
<proteinExistence type="predicted"/>
<dbReference type="KEGG" id="woc:BA177_02865"/>
<dbReference type="EMBL" id="CP016268">
    <property type="protein sequence ID" value="ANO50299.1"/>
    <property type="molecule type" value="Genomic_DNA"/>
</dbReference>
<name>A0A193LD40_9GAMM</name>
<dbReference type="AlphaFoldDB" id="A0A193LD40"/>
<evidence type="ECO:0000313" key="2">
    <source>
        <dbReference type="EMBL" id="ANO50299.1"/>
    </source>
</evidence>
<dbReference type="PANTHER" id="PTHR34368:SF1">
    <property type="entry name" value="OS01G0962200 PROTEIN"/>
    <property type="match status" value="1"/>
</dbReference>
<keyword evidence="1" id="KW-1133">Transmembrane helix</keyword>
<feature type="transmembrane region" description="Helical" evidence="1">
    <location>
        <begin position="144"/>
        <end position="161"/>
    </location>
</feature>
<gene>
    <name evidence="2" type="ORF">BA177_02865</name>
</gene>
<feature type="transmembrane region" description="Helical" evidence="1">
    <location>
        <begin position="118"/>
        <end position="137"/>
    </location>
</feature>
<keyword evidence="1" id="KW-0812">Transmembrane</keyword>
<dbReference type="RefSeq" id="WP_068612602.1">
    <property type="nucleotide sequence ID" value="NZ_CP016268.1"/>
</dbReference>
<reference evidence="2 3" key="1">
    <citation type="submission" date="2016-06" db="EMBL/GenBank/DDBJ databases">
        <title>Complete genome sequence of a deep-branching marine Gamma Proteobacterium Woeseia oceani type strain XK5.</title>
        <authorList>
            <person name="Mu D."/>
            <person name="Du Z."/>
        </authorList>
    </citation>
    <scope>NUCLEOTIDE SEQUENCE [LARGE SCALE GENOMIC DNA]</scope>
    <source>
        <strain evidence="2 3">XK5</strain>
    </source>
</reference>
<dbReference type="Proteomes" id="UP000092695">
    <property type="component" value="Chromosome"/>
</dbReference>
<protein>
    <recommendedName>
        <fullName evidence="4">Alkaline phytoceramidase</fullName>
    </recommendedName>
</protein>
<feature type="transmembrane region" description="Helical" evidence="1">
    <location>
        <begin position="173"/>
        <end position="191"/>
    </location>
</feature>
<feature type="transmembrane region" description="Helical" evidence="1">
    <location>
        <begin position="54"/>
        <end position="74"/>
    </location>
</feature>
<dbReference type="STRING" id="1548547.BA177_02865"/>
<dbReference type="PANTHER" id="PTHR34368">
    <property type="entry name" value="OS01G0962200 PROTEIN"/>
    <property type="match status" value="1"/>
</dbReference>
<evidence type="ECO:0008006" key="4">
    <source>
        <dbReference type="Google" id="ProtNLM"/>
    </source>
</evidence>
<keyword evidence="1" id="KW-0472">Membrane</keyword>
<evidence type="ECO:0000313" key="3">
    <source>
        <dbReference type="Proteomes" id="UP000092695"/>
    </source>
</evidence>
<feature type="transmembrane region" description="Helical" evidence="1">
    <location>
        <begin position="86"/>
        <end position="106"/>
    </location>
</feature>